<dbReference type="PANTHER" id="PTHR45138">
    <property type="entry name" value="REGULATORY COMPONENTS OF SENSORY TRANSDUCTION SYSTEM"/>
    <property type="match status" value="1"/>
</dbReference>
<feature type="domain" description="GGDEF" evidence="5">
    <location>
        <begin position="360"/>
        <end position="493"/>
    </location>
</feature>
<protein>
    <submittedName>
        <fullName evidence="7">Diguanylate cyclase (GGDEF) domain-containing protein</fullName>
    </submittedName>
</protein>
<keyword evidence="4" id="KW-0472">Membrane</keyword>
<feature type="transmembrane region" description="Helical" evidence="4">
    <location>
        <begin position="20"/>
        <end position="38"/>
    </location>
</feature>
<evidence type="ECO:0000256" key="3">
    <source>
        <dbReference type="SAM" id="Coils"/>
    </source>
</evidence>
<dbReference type="InterPro" id="IPR050469">
    <property type="entry name" value="Diguanylate_Cyclase"/>
</dbReference>
<sequence length="494" mass="56371">MKPIRNKRQSPSHFRKRIVIVLIVLFVGLFFVSDIRFVKNEPLVLIGNRDLAPIVYDDGQANGVAVDLAEAIGEVIDRDVTVKTMDWEEAQQRVLTGEADGLLHINADTERQELFSFSEDLLLSEFVIFTRQDNRDVNGLEDLNGTSVGVEQSGYPYRLIQSYEAIKPTVIENWKTAFRQLASGEIEAILVDRWIGEYELAKSRVTGIQALDQPVDQTYSSIAVKKGNDVVLRQLNQGIREIKDSGKLVDILASWSGERVVYLTENRLNRYLLFGVITILSVAILSVVFVMIHLRKVNQGLEKEVRRRTHELEEKNRELKKLNRQLEKISLVDKTTMIPNRRRFDMEIEKSWAIKKQEQEFLAVIMIDIDYFKDFNDQYGHIAGDKYLKKVAQTLQSVISNPGDIVARYGGEEFIVQLLRQDHSQAKAVAEKMRMAVRDLNIKNHQGLLTISLGVSAVIPHDDLTLEAFIHEADMALYQAKESGRDCVVVFEQN</sequence>
<dbReference type="Gene3D" id="3.40.190.10">
    <property type="entry name" value="Periplasmic binding protein-like II"/>
    <property type="match status" value="2"/>
</dbReference>
<dbReference type="EMBL" id="FPAI01000005">
    <property type="protein sequence ID" value="SFS59556.1"/>
    <property type="molecule type" value="Genomic_DNA"/>
</dbReference>
<dbReference type="GO" id="GO:0043709">
    <property type="term" value="P:cell adhesion involved in single-species biofilm formation"/>
    <property type="evidence" value="ECO:0007669"/>
    <property type="project" value="TreeGrafter"/>
</dbReference>
<dbReference type="SUPFAM" id="SSF55073">
    <property type="entry name" value="Nucleotide cyclase"/>
    <property type="match status" value="1"/>
</dbReference>
<name>A0A1I6R4F7_9BACI</name>
<dbReference type="OrthoDB" id="9759607at2"/>
<dbReference type="FunFam" id="3.30.70.270:FF:000001">
    <property type="entry name" value="Diguanylate cyclase domain protein"/>
    <property type="match status" value="1"/>
</dbReference>
<dbReference type="STRING" id="306541.SAMN05421668_105112"/>
<feature type="coiled-coil region" evidence="3">
    <location>
        <begin position="298"/>
        <end position="332"/>
    </location>
</feature>
<keyword evidence="2" id="KW-0449">Lipoprotein</keyword>
<dbReference type="GO" id="GO:0005886">
    <property type="term" value="C:plasma membrane"/>
    <property type="evidence" value="ECO:0007669"/>
    <property type="project" value="TreeGrafter"/>
</dbReference>
<dbReference type="InterPro" id="IPR029787">
    <property type="entry name" value="Nucleotide_cyclase"/>
</dbReference>
<dbReference type="NCBIfam" id="TIGR00254">
    <property type="entry name" value="GGDEF"/>
    <property type="match status" value="1"/>
</dbReference>
<evidence type="ECO:0000259" key="5">
    <source>
        <dbReference type="PROSITE" id="PS50887"/>
    </source>
</evidence>
<dbReference type="InterPro" id="IPR001638">
    <property type="entry name" value="Solute-binding_3/MltF_N"/>
</dbReference>
<gene>
    <name evidence="6" type="ORF">HMI01_05630</name>
    <name evidence="7" type="ORF">SAMN05421668_105112</name>
</gene>
<evidence type="ECO:0000256" key="2">
    <source>
        <dbReference type="ARBA" id="ARBA00023288"/>
    </source>
</evidence>
<dbReference type="Proteomes" id="UP000321773">
    <property type="component" value="Unassembled WGS sequence"/>
</dbReference>
<evidence type="ECO:0000313" key="8">
    <source>
        <dbReference type="Proteomes" id="UP000199139"/>
    </source>
</evidence>
<reference evidence="6 9" key="2">
    <citation type="submission" date="2019-07" db="EMBL/GenBank/DDBJ databases">
        <title>Whole genome shotgun sequence of Halolactibacillus miurensis NBRC 100873.</title>
        <authorList>
            <person name="Hosoyama A."/>
            <person name="Uohara A."/>
            <person name="Ohji S."/>
            <person name="Ichikawa N."/>
        </authorList>
    </citation>
    <scope>NUCLEOTIDE SEQUENCE [LARGE SCALE GENOMIC DNA]</scope>
    <source>
        <strain evidence="6 9">NBRC 100873</strain>
    </source>
</reference>
<proteinExistence type="predicted"/>
<evidence type="ECO:0000313" key="7">
    <source>
        <dbReference type="EMBL" id="SFS59556.1"/>
    </source>
</evidence>
<dbReference type="GO" id="GO:1902201">
    <property type="term" value="P:negative regulation of bacterial-type flagellum-dependent cell motility"/>
    <property type="evidence" value="ECO:0007669"/>
    <property type="project" value="TreeGrafter"/>
</dbReference>
<dbReference type="SMART" id="SM00062">
    <property type="entry name" value="PBPb"/>
    <property type="match status" value="1"/>
</dbReference>
<dbReference type="Pfam" id="PF00497">
    <property type="entry name" value="SBP_bac_3"/>
    <property type="match status" value="1"/>
</dbReference>
<dbReference type="SMART" id="SM00267">
    <property type="entry name" value="GGDEF"/>
    <property type="match status" value="1"/>
</dbReference>
<keyword evidence="3" id="KW-0175">Coiled coil</keyword>
<dbReference type="Pfam" id="PF00990">
    <property type="entry name" value="GGDEF"/>
    <property type="match status" value="1"/>
</dbReference>
<keyword evidence="9" id="KW-1185">Reference proteome</keyword>
<dbReference type="EMBL" id="BJWJ01000004">
    <property type="protein sequence ID" value="GEM03575.1"/>
    <property type="molecule type" value="Genomic_DNA"/>
</dbReference>
<dbReference type="Proteomes" id="UP000199139">
    <property type="component" value="Unassembled WGS sequence"/>
</dbReference>
<dbReference type="RefSeq" id="WP_062322145.1">
    <property type="nucleotide sequence ID" value="NZ_BJWJ01000004.1"/>
</dbReference>
<evidence type="ECO:0000256" key="4">
    <source>
        <dbReference type="SAM" id="Phobius"/>
    </source>
</evidence>
<evidence type="ECO:0000313" key="6">
    <source>
        <dbReference type="EMBL" id="GEM03575.1"/>
    </source>
</evidence>
<dbReference type="PROSITE" id="PS50887">
    <property type="entry name" value="GGDEF"/>
    <property type="match status" value="1"/>
</dbReference>
<dbReference type="Gene3D" id="3.30.70.270">
    <property type="match status" value="1"/>
</dbReference>
<dbReference type="GO" id="GO:0052621">
    <property type="term" value="F:diguanylate cyclase activity"/>
    <property type="evidence" value="ECO:0007669"/>
    <property type="project" value="TreeGrafter"/>
</dbReference>
<dbReference type="InterPro" id="IPR000160">
    <property type="entry name" value="GGDEF_dom"/>
</dbReference>
<dbReference type="AlphaFoldDB" id="A0A1I6R4F7"/>
<evidence type="ECO:0000313" key="9">
    <source>
        <dbReference type="Proteomes" id="UP000321773"/>
    </source>
</evidence>
<organism evidence="7 8">
    <name type="scientific">Halolactibacillus miurensis</name>
    <dbReference type="NCBI Taxonomy" id="306541"/>
    <lineage>
        <taxon>Bacteria</taxon>
        <taxon>Bacillati</taxon>
        <taxon>Bacillota</taxon>
        <taxon>Bacilli</taxon>
        <taxon>Bacillales</taxon>
        <taxon>Bacillaceae</taxon>
        <taxon>Halolactibacillus</taxon>
    </lineage>
</organism>
<dbReference type="PANTHER" id="PTHR45138:SF9">
    <property type="entry name" value="DIGUANYLATE CYCLASE DGCM-RELATED"/>
    <property type="match status" value="1"/>
</dbReference>
<accession>A0A1I6R4F7</accession>
<dbReference type="SUPFAM" id="SSF53850">
    <property type="entry name" value="Periplasmic binding protein-like II"/>
    <property type="match status" value="1"/>
</dbReference>
<evidence type="ECO:0000256" key="1">
    <source>
        <dbReference type="ARBA" id="ARBA00023139"/>
    </source>
</evidence>
<reference evidence="7 8" key="1">
    <citation type="submission" date="2016-10" db="EMBL/GenBank/DDBJ databases">
        <authorList>
            <person name="de Groot N.N."/>
        </authorList>
    </citation>
    <scope>NUCLEOTIDE SEQUENCE [LARGE SCALE GENOMIC DNA]</scope>
    <source>
        <strain evidence="7 8">DSM 17074</strain>
    </source>
</reference>
<feature type="transmembrane region" description="Helical" evidence="4">
    <location>
        <begin position="271"/>
        <end position="294"/>
    </location>
</feature>
<keyword evidence="4" id="KW-1133">Transmembrane helix</keyword>
<keyword evidence="4" id="KW-0812">Transmembrane</keyword>
<keyword evidence="1" id="KW-0564">Palmitate</keyword>
<dbReference type="InterPro" id="IPR043128">
    <property type="entry name" value="Rev_trsase/Diguanyl_cyclase"/>
</dbReference>
<dbReference type="CDD" id="cd01949">
    <property type="entry name" value="GGDEF"/>
    <property type="match status" value="1"/>
</dbReference>